<evidence type="ECO:0000256" key="3">
    <source>
        <dbReference type="ARBA" id="ARBA00022701"/>
    </source>
</evidence>
<evidence type="ECO:0000313" key="9">
    <source>
        <dbReference type="Proteomes" id="UP000289152"/>
    </source>
</evidence>
<dbReference type="GO" id="GO:0051321">
    <property type="term" value="P:meiotic cell cycle"/>
    <property type="evidence" value="ECO:0007669"/>
    <property type="project" value="TreeGrafter"/>
</dbReference>
<dbReference type="AlphaFoldDB" id="A0A4Q1BQF5"/>
<dbReference type="GO" id="GO:0031122">
    <property type="term" value="P:cytoplasmic microtubule organization"/>
    <property type="evidence" value="ECO:0007669"/>
    <property type="project" value="TreeGrafter"/>
</dbReference>
<dbReference type="EMBL" id="SDIL01000022">
    <property type="protein sequence ID" value="RXK40168.1"/>
    <property type="molecule type" value="Genomic_DNA"/>
</dbReference>
<dbReference type="InterPro" id="IPR042241">
    <property type="entry name" value="GCP_C_sf"/>
</dbReference>
<dbReference type="InterPro" id="IPR040457">
    <property type="entry name" value="GCP_C"/>
</dbReference>
<keyword evidence="3 5" id="KW-0493">Microtubule</keyword>
<feature type="region of interest" description="Disordered" evidence="6">
    <location>
        <begin position="482"/>
        <end position="520"/>
    </location>
</feature>
<sequence length="1100" mass="123067">MVVQLSIFNLYPLDLTGPSCPLPLPLTKINPSFSLPPLDDQNASDRLLQSIRRSSLLPHERDSISSPSPKGKEKAQELPVAHDNRDEEVEQGAEFWTLLAKAGHVHPGPPVAFSPIRTWDDQRSSHAISPSTGLMTDKASLFEALVYIESQTNTIPALRRTTIPISPLDQLLRFCMRTTLGTVTTEHLQWNLKDGRFVWSESVGRPYGLERSTAASTIETFLDIATAVRRLEILIDSSSSTPATPTHHALLHELSTILTYVKQRLTCYVEDCDGSGTCSFIRWSSTLSEIRELGVVLCDLMFWPLNGKTAASLPTRASTLITHVYNHFFAHYSVASPARKHGVMILSLAHLLSYSSGPLLILLHQWVGLTDAVEDLDHTSQPWADLGITRTATPGEESGWEYHFSSRKMPGFIPKDVRRKLFEAGRSLRILREASGGQHPLCSGNWEIKTEWSWGDVADGSVDVKAHVRRVKAEVDHWRRSVRDRSRPLSGSSSVPVRRTARKERKRLPQEFLDQAKSPPSPLSTGIIDYLPIPDTVIDPGKDVDLWSLFLQPPGSHLQKTGNPLWAPTPLDRLTEFLALYSESDSPLLPSDSPTIPLFISEHLLSSLLTHADLVTTSLVSLCLDDLCFLDHLNVLRSFWLAGDAAFAERVSAALFGKDTAGAGEALGLGRRARTRARMGLAPGQNGTGDGEWGMGLAIGLSERAKWPPGGAELAYALRTTLVDDEMEEDRGSVWEKIEDKVSFAIRDLPQDEQDGRRAKWLDPQAIEALDFLYLSYSMPPTIQILLPPSIMERYQSIHNFLLRICRVDTVLRSMYFDLNHSSSVSEPKIGVDLPSRPQSRTSISQPTTDSLSPGKIGQKLHLLRWKMSHFITALHRYVIDIAINVNMDTMNRRLNKLQHQRPRLFHDESRPRTPNTMDEGEYFEYPLSISSSFSEGSFQGEEDEGGNTNLHQLHSIHSLVLYHEVILDRIIHACLLSPSPGQEVTHKILMKLFGVVLDLGKVVKQMERHELEISSGEEKIVGLSKEWEEKRIVFMHALERLSLRAPKEKKIGRKGKGEEEDLELLLHDEEDHGSSLDKGVNELQELFLRLNLGQSGTRG</sequence>
<dbReference type="GO" id="GO:0043015">
    <property type="term" value="F:gamma-tubulin binding"/>
    <property type="evidence" value="ECO:0007669"/>
    <property type="project" value="InterPro"/>
</dbReference>
<reference evidence="8 9" key="1">
    <citation type="submission" date="2016-06" db="EMBL/GenBank/DDBJ databases">
        <title>Evolution of pathogenesis and genome organization in the Tremellales.</title>
        <authorList>
            <person name="Cuomo C."/>
            <person name="Litvintseva A."/>
            <person name="Heitman J."/>
            <person name="Chen Y."/>
            <person name="Sun S."/>
            <person name="Springer D."/>
            <person name="Dromer F."/>
            <person name="Young S."/>
            <person name="Zeng Q."/>
            <person name="Chapman S."/>
            <person name="Gujja S."/>
            <person name="Saif S."/>
            <person name="Birren B."/>
        </authorList>
    </citation>
    <scope>NUCLEOTIDE SEQUENCE [LARGE SCALE GENOMIC DNA]</scope>
    <source>
        <strain evidence="8 9">ATCC 28783</strain>
    </source>
</reference>
<comment type="caution">
    <text evidence="8">The sequence shown here is derived from an EMBL/GenBank/DDBJ whole genome shotgun (WGS) entry which is preliminary data.</text>
</comment>
<dbReference type="GO" id="GO:0000930">
    <property type="term" value="C:gamma-tubulin complex"/>
    <property type="evidence" value="ECO:0007669"/>
    <property type="project" value="UniProtKB-ARBA"/>
</dbReference>
<dbReference type="GO" id="GO:0007020">
    <property type="term" value="P:microtubule nucleation"/>
    <property type="evidence" value="ECO:0007669"/>
    <property type="project" value="InterPro"/>
</dbReference>
<dbReference type="Pfam" id="PF04130">
    <property type="entry name" value="GCP_C_terminal"/>
    <property type="match status" value="1"/>
</dbReference>
<dbReference type="OrthoDB" id="775571at2759"/>
<dbReference type="VEuPathDB" id="FungiDB:TREMEDRAFT_28786"/>
<gene>
    <name evidence="8" type="ORF">M231_02626</name>
</gene>
<keyword evidence="4 5" id="KW-0206">Cytoskeleton</keyword>
<dbReference type="GO" id="GO:0051011">
    <property type="term" value="F:microtubule minus-end binding"/>
    <property type="evidence" value="ECO:0007669"/>
    <property type="project" value="TreeGrafter"/>
</dbReference>
<evidence type="ECO:0000256" key="6">
    <source>
        <dbReference type="SAM" id="MobiDB-lite"/>
    </source>
</evidence>
<evidence type="ECO:0000256" key="1">
    <source>
        <dbReference type="ARBA" id="ARBA00010337"/>
    </source>
</evidence>
<accession>A0A4Q1BQF5</accession>
<dbReference type="PANTHER" id="PTHR19302:SF70">
    <property type="entry name" value="GAMMA-TUBULIN COMPLEX COMPONENT 6"/>
    <property type="match status" value="1"/>
</dbReference>
<evidence type="ECO:0000256" key="2">
    <source>
        <dbReference type="ARBA" id="ARBA00022490"/>
    </source>
</evidence>
<name>A0A4Q1BQF5_TREME</name>
<dbReference type="GO" id="GO:0051225">
    <property type="term" value="P:spindle assembly"/>
    <property type="evidence" value="ECO:0007669"/>
    <property type="project" value="TreeGrafter"/>
</dbReference>
<protein>
    <recommendedName>
        <fullName evidence="5">Spindle pole body component</fullName>
    </recommendedName>
</protein>
<dbReference type="GO" id="GO:0005874">
    <property type="term" value="C:microtubule"/>
    <property type="evidence" value="ECO:0007669"/>
    <property type="project" value="UniProtKB-KW"/>
</dbReference>
<dbReference type="Gene3D" id="1.20.120.1900">
    <property type="entry name" value="Gamma-tubulin complex, C-terminal domain"/>
    <property type="match status" value="1"/>
</dbReference>
<feature type="compositionally biased region" description="Basic and acidic residues" evidence="6">
    <location>
        <begin position="70"/>
        <end position="85"/>
    </location>
</feature>
<feature type="region of interest" description="Disordered" evidence="6">
    <location>
        <begin position="58"/>
        <end position="86"/>
    </location>
</feature>
<feature type="compositionally biased region" description="Polar residues" evidence="6">
    <location>
        <begin position="837"/>
        <end position="852"/>
    </location>
</feature>
<keyword evidence="2 5" id="KW-0963">Cytoplasm</keyword>
<dbReference type="GO" id="GO:0000278">
    <property type="term" value="P:mitotic cell cycle"/>
    <property type="evidence" value="ECO:0007669"/>
    <property type="project" value="TreeGrafter"/>
</dbReference>
<evidence type="ECO:0000259" key="7">
    <source>
        <dbReference type="Pfam" id="PF04130"/>
    </source>
</evidence>
<evidence type="ECO:0000313" key="8">
    <source>
        <dbReference type="EMBL" id="RXK40168.1"/>
    </source>
</evidence>
<evidence type="ECO:0000256" key="4">
    <source>
        <dbReference type="ARBA" id="ARBA00023212"/>
    </source>
</evidence>
<dbReference type="InterPro" id="IPR007259">
    <property type="entry name" value="GCP"/>
</dbReference>
<comment type="subcellular location">
    <subcellularLocation>
        <location evidence="5">Cytoplasm</location>
        <location evidence="5">Cytoskeleton</location>
        <location evidence="5">Microtubule organizing center</location>
    </subcellularLocation>
</comment>
<evidence type="ECO:0000256" key="5">
    <source>
        <dbReference type="RuleBase" id="RU363050"/>
    </source>
</evidence>
<dbReference type="GO" id="GO:0000922">
    <property type="term" value="C:spindle pole"/>
    <property type="evidence" value="ECO:0007669"/>
    <property type="project" value="InterPro"/>
</dbReference>
<proteinExistence type="inferred from homology"/>
<dbReference type="STRING" id="5217.A0A4Q1BQF5"/>
<keyword evidence="9" id="KW-1185">Reference proteome</keyword>
<feature type="region of interest" description="Disordered" evidence="6">
    <location>
        <begin position="828"/>
        <end position="854"/>
    </location>
</feature>
<dbReference type="Proteomes" id="UP000289152">
    <property type="component" value="Unassembled WGS sequence"/>
</dbReference>
<dbReference type="InParanoid" id="A0A4Q1BQF5"/>
<dbReference type="GO" id="GO:0005816">
    <property type="term" value="C:spindle pole body"/>
    <property type="evidence" value="ECO:0007669"/>
    <property type="project" value="UniProtKB-ARBA"/>
</dbReference>
<dbReference type="PANTHER" id="PTHR19302">
    <property type="entry name" value="GAMMA TUBULIN COMPLEX PROTEIN"/>
    <property type="match status" value="1"/>
</dbReference>
<feature type="domain" description="Gamma tubulin complex component C-terminal" evidence="7">
    <location>
        <begin position="630"/>
        <end position="1092"/>
    </location>
</feature>
<organism evidence="8 9">
    <name type="scientific">Tremella mesenterica</name>
    <name type="common">Jelly fungus</name>
    <dbReference type="NCBI Taxonomy" id="5217"/>
    <lineage>
        <taxon>Eukaryota</taxon>
        <taxon>Fungi</taxon>
        <taxon>Dikarya</taxon>
        <taxon>Basidiomycota</taxon>
        <taxon>Agaricomycotina</taxon>
        <taxon>Tremellomycetes</taxon>
        <taxon>Tremellales</taxon>
        <taxon>Tremellaceae</taxon>
        <taxon>Tremella</taxon>
    </lineage>
</organism>
<comment type="similarity">
    <text evidence="1 5">Belongs to the TUBGCP family.</text>
</comment>